<dbReference type="KEGG" id="hadh:FRZ61_30270"/>
<evidence type="ECO:0000256" key="1">
    <source>
        <dbReference type="SAM" id="MobiDB-lite"/>
    </source>
</evidence>
<accession>A0A5J6MZ58</accession>
<feature type="compositionally biased region" description="Polar residues" evidence="1">
    <location>
        <begin position="204"/>
        <end position="213"/>
    </location>
</feature>
<keyword evidence="2" id="KW-0732">Signal</keyword>
<protein>
    <recommendedName>
        <fullName evidence="5">YbjN domain-containing protein</fullName>
    </recommendedName>
</protein>
<dbReference type="AlphaFoldDB" id="A0A5J6MZ58"/>
<proteinExistence type="predicted"/>
<dbReference type="Pfam" id="PF10722">
    <property type="entry name" value="YbjN"/>
    <property type="match status" value="1"/>
</dbReference>
<feature type="chain" id="PRO_5023807853" description="YbjN domain-containing protein" evidence="2">
    <location>
        <begin position="18"/>
        <end position="219"/>
    </location>
</feature>
<name>A0A5J6MZ58_9PROT</name>
<feature type="region of interest" description="Disordered" evidence="1">
    <location>
        <begin position="169"/>
        <end position="219"/>
    </location>
</feature>
<organism evidence="3 4">
    <name type="scientific">Hypericibacter adhaerens</name>
    <dbReference type="NCBI Taxonomy" id="2602016"/>
    <lineage>
        <taxon>Bacteria</taxon>
        <taxon>Pseudomonadati</taxon>
        <taxon>Pseudomonadota</taxon>
        <taxon>Alphaproteobacteria</taxon>
        <taxon>Rhodospirillales</taxon>
        <taxon>Dongiaceae</taxon>
        <taxon>Hypericibacter</taxon>
    </lineage>
</organism>
<dbReference type="Proteomes" id="UP000325797">
    <property type="component" value="Chromosome"/>
</dbReference>
<feature type="compositionally biased region" description="Low complexity" evidence="1">
    <location>
        <begin position="175"/>
        <end position="184"/>
    </location>
</feature>
<gene>
    <name evidence="3" type="ORF">FRZ61_30270</name>
</gene>
<evidence type="ECO:0008006" key="5">
    <source>
        <dbReference type="Google" id="ProtNLM"/>
    </source>
</evidence>
<evidence type="ECO:0000313" key="4">
    <source>
        <dbReference type="Proteomes" id="UP000325797"/>
    </source>
</evidence>
<evidence type="ECO:0000256" key="2">
    <source>
        <dbReference type="SAM" id="SignalP"/>
    </source>
</evidence>
<dbReference type="InterPro" id="IPR019660">
    <property type="entry name" value="Put_sensory_transdc_reg_YbjN"/>
</dbReference>
<dbReference type="RefSeq" id="WP_191909034.1">
    <property type="nucleotide sequence ID" value="NZ_CP042582.1"/>
</dbReference>
<evidence type="ECO:0000313" key="3">
    <source>
        <dbReference type="EMBL" id="QEX23092.1"/>
    </source>
</evidence>
<keyword evidence="4" id="KW-1185">Reference proteome</keyword>
<feature type="signal peptide" evidence="2">
    <location>
        <begin position="1"/>
        <end position="17"/>
    </location>
</feature>
<sequence>MALFLAGLAPLCPPALAFDAPKGSRLDSALYKPSAELLKSLLNDEHVQSKIDHEGDLEVTFHGNDVAFEGWIVLDKLDDGKIWNLRFTAPVPASEVQGMDQDSLMLFANNWNRDEIAIKLYVDDEGVLQTEHDLAAQFGLNPQEFQENGIRLYESALARLVDHLAEARGGGSGADNGSSGSSNGSSGGSGSSSNSTPPPGNGNEQPQKSTAQPDQGEGI</sequence>
<dbReference type="EMBL" id="CP042582">
    <property type="protein sequence ID" value="QEX23092.1"/>
    <property type="molecule type" value="Genomic_DNA"/>
</dbReference>
<reference evidence="3 4" key="1">
    <citation type="submission" date="2019-08" db="EMBL/GenBank/DDBJ databases">
        <title>Hyperibacter terrae gen. nov., sp. nov. and Hyperibacter viscosus sp. nov., two new members in the family Rhodospirillaceae isolated from the rhizosphere of Hypericum perforatum.</title>
        <authorList>
            <person name="Noviana Z."/>
        </authorList>
    </citation>
    <scope>NUCLEOTIDE SEQUENCE [LARGE SCALE GENOMIC DNA]</scope>
    <source>
        <strain evidence="3 4">R5959</strain>
    </source>
</reference>